<evidence type="ECO:0000313" key="3">
    <source>
        <dbReference type="Proteomes" id="UP001519325"/>
    </source>
</evidence>
<dbReference type="EMBL" id="JAGGMR010000001">
    <property type="protein sequence ID" value="MBP2189644.1"/>
    <property type="molecule type" value="Genomic_DNA"/>
</dbReference>
<name>A0ABS4QD84_9NOCA</name>
<feature type="chain" id="PRO_5045049216" description="DUF320 domain-containing protein" evidence="1">
    <location>
        <begin position="35"/>
        <end position="67"/>
    </location>
</feature>
<proteinExistence type="predicted"/>
<dbReference type="RefSeq" id="WP_209888639.1">
    <property type="nucleotide sequence ID" value="NZ_JAGGMR010000001.1"/>
</dbReference>
<evidence type="ECO:0000256" key="1">
    <source>
        <dbReference type="SAM" id="SignalP"/>
    </source>
</evidence>
<gene>
    <name evidence="2" type="ORF">BJ987_002545</name>
</gene>
<comment type="caution">
    <text evidence="2">The sequence shown here is derived from an EMBL/GenBank/DDBJ whole genome shotgun (WGS) entry which is preliminary data.</text>
</comment>
<accession>A0ABS4QD84</accession>
<keyword evidence="1" id="KW-0732">Signal</keyword>
<feature type="signal peptide" evidence="1">
    <location>
        <begin position="1"/>
        <end position="34"/>
    </location>
</feature>
<evidence type="ECO:0008006" key="4">
    <source>
        <dbReference type="Google" id="ProtNLM"/>
    </source>
</evidence>
<reference evidence="2 3" key="1">
    <citation type="submission" date="2021-03" db="EMBL/GenBank/DDBJ databases">
        <title>Sequencing the genomes of 1000 actinobacteria strains.</title>
        <authorList>
            <person name="Klenk H.-P."/>
        </authorList>
    </citation>
    <scope>NUCLEOTIDE SEQUENCE [LARGE SCALE GENOMIC DNA]</scope>
    <source>
        <strain evidence="2 3">DSM 45516</strain>
    </source>
</reference>
<keyword evidence="3" id="KW-1185">Reference proteome</keyword>
<sequence length="67" mass="6815">MKFKKIIAAAATGAALAFGSIGGGLAFGPAVAMANEGFDGHWENCTGEHDGNECVTENGIVNHLNLP</sequence>
<organism evidence="2 3">
    <name type="scientific">Nocardia goodfellowii</name>
    <dbReference type="NCBI Taxonomy" id="882446"/>
    <lineage>
        <taxon>Bacteria</taxon>
        <taxon>Bacillati</taxon>
        <taxon>Actinomycetota</taxon>
        <taxon>Actinomycetes</taxon>
        <taxon>Mycobacteriales</taxon>
        <taxon>Nocardiaceae</taxon>
        <taxon>Nocardia</taxon>
    </lineage>
</organism>
<evidence type="ECO:0000313" key="2">
    <source>
        <dbReference type="EMBL" id="MBP2189644.1"/>
    </source>
</evidence>
<protein>
    <recommendedName>
        <fullName evidence="4">DUF320 domain-containing protein</fullName>
    </recommendedName>
</protein>
<dbReference type="Proteomes" id="UP001519325">
    <property type="component" value="Unassembled WGS sequence"/>
</dbReference>